<accession>A0A1Z3HT18</accession>
<dbReference type="KEGG" id="hhg:XM38_044200"/>
<sequence>MPLSPTMVLNAPPRMRSLSPMDSPSEIPSKYWRLVRITASSRISPHLLPTAKTYLAQHLTKGAETATDTAIQAYLLSQWQAAADQITVAEGCLRCYVSNQVEWVCQDLEARFGERYGFTRYELFPFVLDETYPLEPLANSSSETYCSLAADILRSFDPQRASLSTWVTRRVRHHRDLNRFLLQHGVYLVSDWAILNDTSVKQVSKILGEFHGLSPTEVTQAQQLLQSYHGVYRRDRIQQRQAGGGGGCVPPTPEQLQRLAQQLPRALAQKLSEDDLLGQLQALASYLRHYRIHVRGGLVPTESLDRPEIAAVAQGMRAPAPQEDDTAQFLAGFRQVFDQCLQQAIATVIETWLARLQRRQPEKIEPFLKALRLFHCDGLAMGEIARQIGFSQQYQVSRLLKLKALRADIRQHLLQQMCDRTRQLAQAYVDPERLHHLNAQIDAALAERVDSLMATAETEATTQSQHRSQFTVALCRHLDSRR</sequence>
<gene>
    <name evidence="1" type="ORF">XM38_044200</name>
</gene>
<reference evidence="1 2" key="1">
    <citation type="journal article" date="2016" name="Biochim. Biophys. Acta">
        <title>Characterization of red-shifted phycobilisomes isolated from the chlorophyll f-containing cyanobacterium Halomicronema hongdechloris.</title>
        <authorList>
            <person name="Li Y."/>
            <person name="Lin Y."/>
            <person name="Garvey C.J."/>
            <person name="Birch D."/>
            <person name="Corkery R.W."/>
            <person name="Loughlin P.C."/>
            <person name="Scheer H."/>
            <person name="Willows R.D."/>
            <person name="Chen M."/>
        </authorList>
    </citation>
    <scope>NUCLEOTIDE SEQUENCE [LARGE SCALE GENOMIC DNA]</scope>
    <source>
        <strain evidence="1 2">C2206</strain>
    </source>
</reference>
<dbReference type="AlphaFoldDB" id="A0A1Z3HT18"/>
<evidence type="ECO:0000313" key="1">
    <source>
        <dbReference type="EMBL" id="ASC73453.1"/>
    </source>
</evidence>
<proteinExistence type="predicted"/>
<dbReference type="SUPFAM" id="SSF109709">
    <property type="entry name" value="KorB DNA-binding domain-like"/>
    <property type="match status" value="1"/>
</dbReference>
<protein>
    <submittedName>
        <fullName evidence="1">Uncharacterized protein</fullName>
    </submittedName>
</protein>
<name>A0A1Z3HT18_9CYAN</name>
<dbReference type="Proteomes" id="UP000191901">
    <property type="component" value="Chromosome"/>
</dbReference>
<keyword evidence="2" id="KW-1185">Reference proteome</keyword>
<dbReference type="EMBL" id="CP021983">
    <property type="protein sequence ID" value="ASC73453.1"/>
    <property type="molecule type" value="Genomic_DNA"/>
</dbReference>
<organism evidence="1 2">
    <name type="scientific">Halomicronema hongdechloris C2206</name>
    <dbReference type="NCBI Taxonomy" id="1641165"/>
    <lineage>
        <taxon>Bacteria</taxon>
        <taxon>Bacillati</taxon>
        <taxon>Cyanobacteriota</taxon>
        <taxon>Cyanophyceae</taxon>
        <taxon>Nodosilineales</taxon>
        <taxon>Nodosilineaceae</taxon>
        <taxon>Halomicronema</taxon>
    </lineage>
</organism>
<evidence type="ECO:0000313" key="2">
    <source>
        <dbReference type="Proteomes" id="UP000191901"/>
    </source>
</evidence>